<accession>A0A371GTA9</accession>
<dbReference type="OrthoDB" id="10248373at2759"/>
<dbReference type="Proteomes" id="UP000257109">
    <property type="component" value="Unassembled WGS sequence"/>
</dbReference>
<dbReference type="InterPro" id="IPR009078">
    <property type="entry name" value="Ferritin-like_SF"/>
</dbReference>
<dbReference type="InterPro" id="IPR012348">
    <property type="entry name" value="RNR-like"/>
</dbReference>
<dbReference type="STRING" id="157652.A0A371GTA9"/>
<dbReference type="GO" id="GO:0016491">
    <property type="term" value="F:oxidoreductase activity"/>
    <property type="evidence" value="ECO:0007669"/>
    <property type="project" value="InterPro"/>
</dbReference>
<gene>
    <name evidence="1" type="primary">TSO2</name>
    <name evidence="1" type="ORF">CR513_23916</name>
</gene>
<protein>
    <submittedName>
        <fullName evidence="1">Ribonucleoside-diphosphate reductase small chain C</fullName>
    </submittedName>
</protein>
<reference evidence="1" key="1">
    <citation type="submission" date="2018-05" db="EMBL/GenBank/DDBJ databases">
        <title>Draft genome of Mucuna pruriens seed.</title>
        <authorList>
            <person name="Nnadi N.E."/>
            <person name="Vos R."/>
            <person name="Hasami M.H."/>
            <person name="Devisetty U.K."/>
            <person name="Aguiy J.C."/>
        </authorList>
    </citation>
    <scope>NUCLEOTIDE SEQUENCE [LARGE SCALE GENOMIC DNA]</scope>
    <source>
        <strain evidence="1">JCA_2017</strain>
    </source>
</reference>
<dbReference type="EMBL" id="QJKJ01004531">
    <property type="protein sequence ID" value="RDX93782.1"/>
    <property type="molecule type" value="Genomic_DNA"/>
</dbReference>
<organism evidence="1 2">
    <name type="scientific">Mucuna pruriens</name>
    <name type="common">Velvet bean</name>
    <name type="synonym">Dolichos pruriens</name>
    <dbReference type="NCBI Taxonomy" id="157652"/>
    <lineage>
        <taxon>Eukaryota</taxon>
        <taxon>Viridiplantae</taxon>
        <taxon>Streptophyta</taxon>
        <taxon>Embryophyta</taxon>
        <taxon>Tracheophyta</taxon>
        <taxon>Spermatophyta</taxon>
        <taxon>Magnoliopsida</taxon>
        <taxon>eudicotyledons</taxon>
        <taxon>Gunneridae</taxon>
        <taxon>Pentapetalae</taxon>
        <taxon>rosids</taxon>
        <taxon>fabids</taxon>
        <taxon>Fabales</taxon>
        <taxon>Fabaceae</taxon>
        <taxon>Papilionoideae</taxon>
        <taxon>50 kb inversion clade</taxon>
        <taxon>NPAAA clade</taxon>
        <taxon>indigoferoid/millettioid clade</taxon>
        <taxon>Phaseoleae</taxon>
        <taxon>Mucuna</taxon>
    </lineage>
</organism>
<comment type="caution">
    <text evidence="1">The sequence shown here is derived from an EMBL/GenBank/DDBJ whole genome shotgun (WGS) entry which is preliminary data.</text>
</comment>
<evidence type="ECO:0000313" key="1">
    <source>
        <dbReference type="EMBL" id="RDX93782.1"/>
    </source>
</evidence>
<keyword evidence="2" id="KW-1185">Reference proteome</keyword>
<dbReference type="Gene3D" id="1.10.620.20">
    <property type="entry name" value="Ribonucleotide Reductase, subunit A"/>
    <property type="match status" value="1"/>
</dbReference>
<proteinExistence type="predicted"/>
<sequence length="82" mass="9428">MTTPLFLSTLSITIPKPIVTPNPSRGTIFPVHFPQIWELYKKVEASFWTIDDIILENLASRFMNVVQVTEAHAFYNFEIADD</sequence>
<feature type="non-terminal residue" evidence="1">
    <location>
        <position position="1"/>
    </location>
</feature>
<name>A0A371GTA9_MUCPR</name>
<evidence type="ECO:0000313" key="2">
    <source>
        <dbReference type="Proteomes" id="UP000257109"/>
    </source>
</evidence>
<dbReference type="SUPFAM" id="SSF47240">
    <property type="entry name" value="Ferritin-like"/>
    <property type="match status" value="1"/>
</dbReference>
<dbReference type="AlphaFoldDB" id="A0A371GTA9"/>